<proteinExistence type="predicted"/>
<dbReference type="AlphaFoldDB" id="A0A3M9XWQ8"/>
<protein>
    <submittedName>
        <fullName evidence="1">Uncharacterized protein</fullName>
    </submittedName>
</protein>
<reference evidence="1 2" key="1">
    <citation type="submission" date="2018-08" db="EMBL/GenBank/DDBJ databases">
        <title>Genome sequence of Methylocystis hirsuta CSC1, a methanotroph able to accumulate PHAs.</title>
        <authorList>
            <person name="Bordel S."/>
            <person name="Rodriguez E."/>
            <person name="Gancedo J."/>
            <person name="Munoz R."/>
        </authorList>
    </citation>
    <scope>NUCLEOTIDE SEQUENCE [LARGE SCALE GENOMIC DNA]</scope>
    <source>
        <strain evidence="1 2">CSC1</strain>
    </source>
</reference>
<evidence type="ECO:0000313" key="1">
    <source>
        <dbReference type="EMBL" id="RNJ51350.1"/>
    </source>
</evidence>
<comment type="caution">
    <text evidence="1">The sequence shown here is derived from an EMBL/GenBank/DDBJ whole genome shotgun (WGS) entry which is preliminary data.</text>
</comment>
<organism evidence="1 2">
    <name type="scientific">Methylocystis hirsuta</name>
    <dbReference type="NCBI Taxonomy" id="369798"/>
    <lineage>
        <taxon>Bacteria</taxon>
        <taxon>Pseudomonadati</taxon>
        <taxon>Pseudomonadota</taxon>
        <taxon>Alphaproteobacteria</taxon>
        <taxon>Hyphomicrobiales</taxon>
        <taxon>Methylocystaceae</taxon>
        <taxon>Methylocystis</taxon>
    </lineage>
</organism>
<name>A0A3M9XWQ8_9HYPH</name>
<dbReference type="RefSeq" id="WP_123177221.1">
    <property type="nucleotide sequence ID" value="NZ_QWDD01000001.1"/>
</dbReference>
<keyword evidence="2" id="KW-1185">Reference proteome</keyword>
<dbReference type="OrthoDB" id="8478903at2"/>
<gene>
    <name evidence="1" type="ORF">D1O30_18885</name>
</gene>
<dbReference type="EMBL" id="QWDD01000001">
    <property type="protein sequence ID" value="RNJ51350.1"/>
    <property type="molecule type" value="Genomic_DNA"/>
</dbReference>
<accession>A0A3M9XWQ8</accession>
<sequence>MQMRAKDRDVSRRKLLIGCALGALTPCIADRPGLAETSDLADFLRLSAELTGRMRLPVDSARIYLQSLGLDRGALSRMDPLQDKDSERLARRIVADWYSGQTVDSGRVICVDYTGALMWNAMGFARPGGVPGEAASWALAPTKE</sequence>
<evidence type="ECO:0000313" key="2">
    <source>
        <dbReference type="Proteomes" id="UP000268623"/>
    </source>
</evidence>
<dbReference type="Proteomes" id="UP000268623">
    <property type="component" value="Unassembled WGS sequence"/>
</dbReference>